<name>A0ABY9BT61_VITVI</name>
<keyword evidence="2" id="KW-1185">Reference proteome</keyword>
<protein>
    <recommendedName>
        <fullName evidence="3">DUF4219 domain-containing protein</fullName>
    </recommendedName>
</protein>
<dbReference type="EMBL" id="CP126651">
    <property type="protein sequence ID" value="WJZ85882.1"/>
    <property type="molecule type" value="Genomic_DNA"/>
</dbReference>
<dbReference type="Pfam" id="PF14223">
    <property type="entry name" value="Retrotran_gag_2"/>
    <property type="match status" value="1"/>
</dbReference>
<dbReference type="Proteomes" id="UP001227230">
    <property type="component" value="Chromosome 4"/>
</dbReference>
<evidence type="ECO:0000313" key="1">
    <source>
        <dbReference type="EMBL" id="WJZ85882.1"/>
    </source>
</evidence>
<evidence type="ECO:0008006" key="3">
    <source>
        <dbReference type="Google" id="ProtNLM"/>
    </source>
</evidence>
<proteinExistence type="predicted"/>
<organism evidence="1 2">
    <name type="scientific">Vitis vinifera</name>
    <name type="common">Grape</name>
    <dbReference type="NCBI Taxonomy" id="29760"/>
    <lineage>
        <taxon>Eukaryota</taxon>
        <taxon>Viridiplantae</taxon>
        <taxon>Streptophyta</taxon>
        <taxon>Embryophyta</taxon>
        <taxon>Tracheophyta</taxon>
        <taxon>Spermatophyta</taxon>
        <taxon>Magnoliopsida</taxon>
        <taxon>eudicotyledons</taxon>
        <taxon>Gunneridae</taxon>
        <taxon>Pentapetalae</taxon>
        <taxon>rosids</taxon>
        <taxon>Vitales</taxon>
        <taxon>Vitaceae</taxon>
        <taxon>Viteae</taxon>
        <taxon>Vitis</taxon>
    </lineage>
</organism>
<accession>A0ABY9BT61</accession>
<reference evidence="1 2" key="1">
    <citation type="journal article" date="2023" name="Hortic Res">
        <title>The complete reference genome for grapevine (Vitis vinifera L.) genetics and breeding.</title>
        <authorList>
            <person name="Shi X."/>
            <person name="Cao S."/>
            <person name="Wang X."/>
            <person name="Huang S."/>
            <person name="Wang Y."/>
            <person name="Liu Z."/>
            <person name="Liu W."/>
            <person name="Leng X."/>
            <person name="Peng Y."/>
            <person name="Wang N."/>
            <person name="Wang Y."/>
            <person name="Ma Z."/>
            <person name="Xu X."/>
            <person name="Zhang F."/>
            <person name="Xue H."/>
            <person name="Zhong H."/>
            <person name="Wang Y."/>
            <person name="Zhang K."/>
            <person name="Velt A."/>
            <person name="Avia K."/>
            <person name="Holtgrawe D."/>
            <person name="Grimplet J."/>
            <person name="Matus J.T."/>
            <person name="Ware D."/>
            <person name="Wu X."/>
            <person name="Wang H."/>
            <person name="Liu C."/>
            <person name="Fang Y."/>
            <person name="Rustenholz C."/>
            <person name="Cheng Z."/>
            <person name="Xiao H."/>
            <person name="Zhou Y."/>
        </authorList>
    </citation>
    <scope>NUCLEOTIDE SEQUENCE [LARGE SCALE GENOMIC DNA]</scope>
    <source>
        <strain evidence="2">cv. Pinot noir / PN40024</strain>
        <tissue evidence="1">Leaf</tissue>
    </source>
</reference>
<evidence type="ECO:0000313" key="2">
    <source>
        <dbReference type="Proteomes" id="UP001227230"/>
    </source>
</evidence>
<gene>
    <name evidence="1" type="ORF">VitviT2T_005393</name>
</gene>
<sequence>MEESSGSNIMMKPMTSNYSIWKPRMEDMLFFHDLEGVILGDSAKPSIMIDKKRKKLNRKTVSRIRQWVDNRVFNHVAYETNAHVLWNALQEMYERKTTQNKTFLFRKLINLKYNDGTPITEHLNTYQ</sequence>